<name>A0AAU7F9V5_9NEIS</name>
<dbReference type="Pfam" id="PF02405">
    <property type="entry name" value="MlaE"/>
    <property type="match status" value="1"/>
</dbReference>
<dbReference type="EMBL" id="CP157355">
    <property type="protein sequence ID" value="XBM00837.1"/>
    <property type="molecule type" value="Genomic_DNA"/>
</dbReference>
<dbReference type="GO" id="GO:0005548">
    <property type="term" value="F:phospholipid transporter activity"/>
    <property type="evidence" value="ECO:0007669"/>
    <property type="project" value="TreeGrafter"/>
</dbReference>
<dbReference type="KEGG" id="cmav:ABHF33_00715"/>
<proteinExistence type="predicted"/>
<organism evidence="2">
    <name type="scientific">Chitinibacter mangrovi</name>
    <dbReference type="NCBI Taxonomy" id="3153927"/>
    <lineage>
        <taxon>Bacteria</taxon>
        <taxon>Pseudomonadati</taxon>
        <taxon>Pseudomonadota</taxon>
        <taxon>Betaproteobacteria</taxon>
        <taxon>Neisseriales</taxon>
        <taxon>Chitinibacteraceae</taxon>
        <taxon>Chitinibacter</taxon>
    </lineage>
</organism>
<gene>
    <name evidence="2" type="ORF">ABHF33_00715</name>
</gene>
<keyword evidence="1" id="KW-0812">Transmembrane</keyword>
<sequence length="232" mass="25305">MKRWLRHYLLRAFSGFARAPVRRVYLKQVYFTANEAAWLMFFIGFALGGIVVAQLHGQYGQSRDAAMRLLGSLTFTELAPLLTVLIVMARSASAIAIELATMRINGEVRELERMDIAVSSYLIFPRVMGMMSSAVLLTACMALGAMLGGVLMIAGWDASYQVLALERILKMEEVLLCLAKAASFGLAGGILACQAGLNVQLSATEIPRAASRAVMRGLFALFALDLCWAFLV</sequence>
<accession>A0AAU7F9V5</accession>
<dbReference type="RefSeq" id="WP_348945163.1">
    <property type="nucleotide sequence ID" value="NZ_CP157355.1"/>
</dbReference>
<dbReference type="AlphaFoldDB" id="A0AAU7F9V5"/>
<protein>
    <submittedName>
        <fullName evidence="2">ABC transporter permease</fullName>
    </submittedName>
</protein>
<feature type="transmembrane region" description="Helical" evidence="1">
    <location>
        <begin position="36"/>
        <end position="57"/>
    </location>
</feature>
<keyword evidence="1" id="KW-1133">Transmembrane helix</keyword>
<dbReference type="GO" id="GO:0043190">
    <property type="term" value="C:ATP-binding cassette (ABC) transporter complex"/>
    <property type="evidence" value="ECO:0007669"/>
    <property type="project" value="InterPro"/>
</dbReference>
<dbReference type="InterPro" id="IPR030802">
    <property type="entry name" value="Permease_MalE"/>
</dbReference>
<dbReference type="PANTHER" id="PTHR30188">
    <property type="entry name" value="ABC TRANSPORTER PERMEASE PROTEIN-RELATED"/>
    <property type="match status" value="1"/>
</dbReference>
<dbReference type="PANTHER" id="PTHR30188:SF4">
    <property type="entry name" value="PROTEIN TRIGALACTOSYLDIACYLGLYCEROL 1, CHLOROPLASTIC"/>
    <property type="match status" value="1"/>
</dbReference>
<evidence type="ECO:0000256" key="1">
    <source>
        <dbReference type="SAM" id="Phobius"/>
    </source>
</evidence>
<evidence type="ECO:0000313" key="2">
    <source>
        <dbReference type="EMBL" id="XBM00837.1"/>
    </source>
</evidence>
<feature type="transmembrane region" description="Helical" evidence="1">
    <location>
        <begin position="134"/>
        <end position="154"/>
    </location>
</feature>
<feature type="transmembrane region" description="Helical" evidence="1">
    <location>
        <begin position="174"/>
        <end position="197"/>
    </location>
</feature>
<keyword evidence="1" id="KW-0472">Membrane</keyword>
<reference evidence="2" key="1">
    <citation type="submission" date="2024-05" db="EMBL/GenBank/DDBJ databases">
        <authorList>
            <person name="Yang L."/>
            <person name="Pan L."/>
        </authorList>
    </citation>
    <scope>NUCLEOTIDE SEQUENCE</scope>
    <source>
        <strain evidence="2">FCG-7</strain>
    </source>
</reference>
<feature type="transmembrane region" description="Helical" evidence="1">
    <location>
        <begin position="209"/>
        <end position="231"/>
    </location>
</feature>
<feature type="transmembrane region" description="Helical" evidence="1">
    <location>
        <begin position="69"/>
        <end position="89"/>
    </location>
</feature>